<feature type="compositionally biased region" description="Basic and acidic residues" evidence="6">
    <location>
        <begin position="86"/>
        <end position="101"/>
    </location>
</feature>
<feature type="compositionally biased region" description="Polar residues" evidence="6">
    <location>
        <begin position="75"/>
        <end position="85"/>
    </location>
</feature>
<dbReference type="EMBL" id="AMWN01000001">
    <property type="protein sequence ID" value="EXJ95014.1"/>
    <property type="molecule type" value="Genomic_DNA"/>
</dbReference>
<evidence type="ECO:0000256" key="2">
    <source>
        <dbReference type="ARBA" id="ARBA00004173"/>
    </source>
</evidence>
<dbReference type="AlphaFoldDB" id="W9ZKI3"/>
<evidence type="ECO:0000256" key="1">
    <source>
        <dbReference type="ARBA" id="ARBA00003548"/>
    </source>
</evidence>
<evidence type="ECO:0000256" key="4">
    <source>
        <dbReference type="ARBA" id="ARBA00013566"/>
    </source>
</evidence>
<organism evidence="7 8">
    <name type="scientific">Capronia coronata CBS 617.96</name>
    <dbReference type="NCBI Taxonomy" id="1182541"/>
    <lineage>
        <taxon>Eukaryota</taxon>
        <taxon>Fungi</taxon>
        <taxon>Dikarya</taxon>
        <taxon>Ascomycota</taxon>
        <taxon>Pezizomycotina</taxon>
        <taxon>Eurotiomycetes</taxon>
        <taxon>Chaetothyriomycetidae</taxon>
        <taxon>Chaetothyriales</taxon>
        <taxon>Herpotrichiellaceae</taxon>
        <taxon>Capronia</taxon>
    </lineage>
</organism>
<name>W9ZKI3_9EURO</name>
<dbReference type="PANTHER" id="PTHR13475:SF3">
    <property type="entry name" value="NEUGRIN"/>
    <property type="match status" value="1"/>
</dbReference>
<feature type="compositionally biased region" description="Basic and acidic residues" evidence="6">
    <location>
        <begin position="113"/>
        <end position="123"/>
    </location>
</feature>
<feature type="compositionally biased region" description="Basic and acidic residues" evidence="6">
    <location>
        <begin position="132"/>
        <end position="149"/>
    </location>
</feature>
<feature type="region of interest" description="Disordered" evidence="6">
    <location>
        <begin position="274"/>
        <end position="303"/>
    </location>
</feature>
<evidence type="ECO:0000256" key="3">
    <source>
        <dbReference type="ARBA" id="ARBA00010895"/>
    </source>
</evidence>
<feature type="compositionally biased region" description="Basic and acidic residues" evidence="6">
    <location>
        <begin position="289"/>
        <end position="303"/>
    </location>
</feature>
<gene>
    <name evidence="7" type="ORF">A1O1_00132</name>
</gene>
<dbReference type="RefSeq" id="XP_007719243.1">
    <property type="nucleotide sequence ID" value="XM_007721053.1"/>
</dbReference>
<dbReference type="Proteomes" id="UP000019484">
    <property type="component" value="Unassembled WGS sequence"/>
</dbReference>
<dbReference type="InterPro" id="IPR010487">
    <property type="entry name" value="NGRN/Rrg9"/>
</dbReference>
<reference evidence="7 8" key="1">
    <citation type="submission" date="2013-03" db="EMBL/GenBank/DDBJ databases">
        <title>The Genome Sequence of Capronia coronata CBS 617.96.</title>
        <authorList>
            <consortium name="The Broad Institute Genomics Platform"/>
            <person name="Cuomo C."/>
            <person name="de Hoog S."/>
            <person name="Gorbushina A."/>
            <person name="Walker B."/>
            <person name="Young S.K."/>
            <person name="Zeng Q."/>
            <person name="Gargeya S."/>
            <person name="Fitzgerald M."/>
            <person name="Haas B."/>
            <person name="Abouelleil A."/>
            <person name="Allen A.W."/>
            <person name="Alvarado L."/>
            <person name="Arachchi H.M."/>
            <person name="Berlin A.M."/>
            <person name="Chapman S.B."/>
            <person name="Gainer-Dewar J."/>
            <person name="Goldberg J."/>
            <person name="Griggs A."/>
            <person name="Gujja S."/>
            <person name="Hansen M."/>
            <person name="Howarth C."/>
            <person name="Imamovic A."/>
            <person name="Ireland A."/>
            <person name="Larimer J."/>
            <person name="McCowan C."/>
            <person name="Murphy C."/>
            <person name="Pearson M."/>
            <person name="Poon T.W."/>
            <person name="Priest M."/>
            <person name="Roberts A."/>
            <person name="Saif S."/>
            <person name="Shea T."/>
            <person name="Sisk P."/>
            <person name="Sykes S."/>
            <person name="Wortman J."/>
            <person name="Nusbaum C."/>
            <person name="Birren B."/>
        </authorList>
    </citation>
    <scope>NUCLEOTIDE SEQUENCE [LARGE SCALE GENOMIC DNA]</scope>
    <source>
        <strain evidence="7 8">CBS 617.96</strain>
    </source>
</reference>
<feature type="region of interest" description="Disordered" evidence="6">
    <location>
        <begin position="60"/>
        <end position="163"/>
    </location>
</feature>
<evidence type="ECO:0000256" key="5">
    <source>
        <dbReference type="ARBA" id="ARBA00022946"/>
    </source>
</evidence>
<sequence>MQSSCRVFWAAAHASRPSCTSLSRHVHSSARNALIYPSSQSLPSTIPSAFGAAQDVHVQKRRRYSLHQGAPAPTSPTDQAKQDTQGPRETESLFYNKEDVQPIRYKKQHSKSQKSEWNGEKDSNVTSLKNSVFKDDLALGRPSKSDKPAKGAAGGKGKKRRLELKDLAVSNKKEPWQLQKRALKEKFGDNGWNPRKKLSPDTMEGIRALHEQDPDRWSTPVLADHFKVSPEAIRRILKSKWRPSEKELEKRRERWANRHDRIWDKLAELGLRPQRTKEKPLEDPDEFEENFKAKEILDNARNA</sequence>
<protein>
    <recommendedName>
        <fullName evidence="4">Required for respiratory growth protein 9, mitochondrial</fullName>
    </recommendedName>
</protein>
<comment type="caution">
    <text evidence="7">The sequence shown here is derived from an EMBL/GenBank/DDBJ whole genome shotgun (WGS) entry which is preliminary data.</text>
</comment>
<dbReference type="PANTHER" id="PTHR13475">
    <property type="entry name" value="NEUGRIN"/>
    <property type="match status" value="1"/>
</dbReference>
<dbReference type="STRING" id="1182541.W9ZKI3"/>
<evidence type="ECO:0000313" key="7">
    <source>
        <dbReference type="EMBL" id="EXJ95014.1"/>
    </source>
</evidence>
<dbReference type="OrthoDB" id="5578174at2759"/>
<accession>W9ZKI3</accession>
<dbReference type="HOGENOM" id="CLU_047598_3_0_1"/>
<evidence type="ECO:0000256" key="6">
    <source>
        <dbReference type="SAM" id="MobiDB-lite"/>
    </source>
</evidence>
<dbReference type="Pfam" id="PF06413">
    <property type="entry name" value="Neugrin"/>
    <property type="match status" value="1"/>
</dbReference>
<comment type="function">
    <text evidence="1">Required for respiratory activity and maintenance and expression of the mitochondrial genome.</text>
</comment>
<dbReference type="GO" id="GO:0005634">
    <property type="term" value="C:nucleus"/>
    <property type="evidence" value="ECO:0007669"/>
    <property type="project" value="TreeGrafter"/>
</dbReference>
<keyword evidence="8" id="KW-1185">Reference proteome</keyword>
<keyword evidence="5" id="KW-0809">Transit peptide</keyword>
<dbReference type="GO" id="GO:0005739">
    <property type="term" value="C:mitochondrion"/>
    <property type="evidence" value="ECO:0007669"/>
    <property type="project" value="UniProtKB-SubCell"/>
</dbReference>
<proteinExistence type="inferred from homology"/>
<dbReference type="GeneID" id="19155042"/>
<comment type="similarity">
    <text evidence="3">Belongs to the RRG9 family.</text>
</comment>
<dbReference type="eggNOG" id="ENOG502S7IA">
    <property type="taxonomic scope" value="Eukaryota"/>
</dbReference>
<evidence type="ECO:0000313" key="8">
    <source>
        <dbReference type="Proteomes" id="UP000019484"/>
    </source>
</evidence>
<comment type="subcellular location">
    <subcellularLocation>
        <location evidence="2">Mitochondrion</location>
    </subcellularLocation>
</comment>